<dbReference type="Gene3D" id="1.50.10.100">
    <property type="entry name" value="Chondroitin AC/alginate lyase"/>
    <property type="match status" value="1"/>
</dbReference>
<evidence type="ECO:0000256" key="2">
    <source>
        <dbReference type="ARBA" id="ARBA00022729"/>
    </source>
</evidence>
<dbReference type="InterPro" id="IPR008929">
    <property type="entry name" value="Chondroitin_lyas"/>
</dbReference>
<evidence type="ECO:0000313" key="7">
    <source>
        <dbReference type="EMBL" id="QEE28852.1"/>
    </source>
</evidence>
<feature type="domain" description="Heparinase II/III-like C-terminal" evidence="6">
    <location>
        <begin position="622"/>
        <end position="803"/>
    </location>
</feature>
<proteinExistence type="predicted"/>
<evidence type="ECO:0000256" key="1">
    <source>
        <dbReference type="ARBA" id="ARBA00004418"/>
    </source>
</evidence>
<feature type="signal peptide" evidence="5">
    <location>
        <begin position="1"/>
        <end position="23"/>
    </location>
</feature>
<dbReference type="EMBL" id="CP042806">
    <property type="protein sequence ID" value="QEE28852.1"/>
    <property type="molecule type" value="Genomic_DNA"/>
</dbReference>
<evidence type="ECO:0000313" key="8">
    <source>
        <dbReference type="Proteomes" id="UP000321820"/>
    </source>
</evidence>
<evidence type="ECO:0000256" key="3">
    <source>
        <dbReference type="ARBA" id="ARBA00022764"/>
    </source>
</evidence>
<feature type="chain" id="PRO_5022748324" description="Heparinase II/III-like C-terminal domain-containing protein" evidence="5">
    <location>
        <begin position="24"/>
        <end position="913"/>
    </location>
</feature>
<dbReference type="GO" id="GO:0016829">
    <property type="term" value="F:lyase activity"/>
    <property type="evidence" value="ECO:0007669"/>
    <property type="project" value="UniProtKB-KW"/>
</dbReference>
<dbReference type="PANTHER" id="PTHR39210:SF1">
    <property type="entry name" value="HEPARIN-SULFATE LYASE"/>
    <property type="match status" value="1"/>
</dbReference>
<evidence type="ECO:0000256" key="4">
    <source>
        <dbReference type="ARBA" id="ARBA00023239"/>
    </source>
</evidence>
<dbReference type="Pfam" id="PF07940">
    <property type="entry name" value="Hepar_II_III_C"/>
    <property type="match status" value="1"/>
</dbReference>
<protein>
    <recommendedName>
        <fullName evidence="6">Heparinase II/III-like C-terminal domain-containing protein</fullName>
    </recommendedName>
</protein>
<dbReference type="Proteomes" id="UP000321820">
    <property type="component" value="Chromosome"/>
</dbReference>
<dbReference type="OrthoDB" id="102330at2"/>
<evidence type="ECO:0000256" key="5">
    <source>
        <dbReference type="SAM" id="SignalP"/>
    </source>
</evidence>
<accession>A0A5B9E9K4</accession>
<dbReference type="SUPFAM" id="SSF48230">
    <property type="entry name" value="Chondroitin AC/alginate lyase"/>
    <property type="match status" value="1"/>
</dbReference>
<reference evidence="7 8" key="1">
    <citation type="submission" date="2019-08" db="EMBL/GenBank/DDBJ databases">
        <title>Complete genome sequence of Terriglobus albidus strain ORNL.</title>
        <authorList>
            <person name="Podar M."/>
        </authorList>
    </citation>
    <scope>NUCLEOTIDE SEQUENCE [LARGE SCALE GENOMIC DNA]</scope>
    <source>
        <strain evidence="7 8">ORNL</strain>
    </source>
</reference>
<dbReference type="PANTHER" id="PTHR39210">
    <property type="entry name" value="HEPARIN-SULFATE LYASE"/>
    <property type="match status" value="1"/>
</dbReference>
<dbReference type="GO" id="GO:0042597">
    <property type="term" value="C:periplasmic space"/>
    <property type="evidence" value="ECO:0007669"/>
    <property type="project" value="UniProtKB-SubCell"/>
</dbReference>
<dbReference type="AlphaFoldDB" id="A0A5B9E9K4"/>
<keyword evidence="2 5" id="KW-0732">Signal</keyword>
<dbReference type="Gene3D" id="2.70.98.70">
    <property type="match status" value="1"/>
</dbReference>
<dbReference type="InterPro" id="IPR012480">
    <property type="entry name" value="Hepar_II_III_C"/>
</dbReference>
<sequence>MTLNSCRWLVLSLCCLVVGTAAAQDRSPLAPYLYRSHFQPGPGAASNSGSRDGWESFPLAEDTGYDPTLGVETSHGLSSVTREVIPHRDGKLTVGFIRRVHLVAGPSSSLAFRLKVSSTGGIPVSIHIYRGEEEVILRSAIQGGGWQRIQVSLPASSHRITAIAVAANLTHVSSGWPERVAISDVELRAQSTRHYLLKSPTALWDGVRELYYLQHVLQTGDQVAVEFDGPKPSFHARWDIEGPDGQVIDHGSGLKVQHAIALSDPAGVWTIRVEGQGGSSTVLALVRSVVPQPLLGVAVHAVSPELLQLVTARRDELRKDLGANLAFGLGANIQEMDAQFLLPGLPSYFNLVQKPTELALWDAVSYRTTGESREREEALHMLREIASWSQWIHPWFPAHGYHSYYPLGIMTKNIVMAEQFLGNALPADLKHTLDEALLQQSIRPVYEEYVVEDRLQFDISNWIGHTVGGALLAALQSDNPDTAGYALALYAKERSHIESAYTADGSYGEGISYHRFDFETTALVAAAAKEQLGISFDSQLARPQRYFRYATYGRDSLEDFGDSHGDTAPSNVFAYMAAQNSDPDLTAFYFQYRNAATAELLSRVLWEDAIHQSAATAVDAPTSALFEKRGIAVMRDSWSPESQVIAMRAGPNFNHNHADQGSLFYAWNNRLWIGEAGYADYYKDPNYPTYNIQAIGHNTILVDDDPESQVVAGNVVFGKYPSMRQLASKDGMQIISTDLSAVYPQVRSYVRTLIYQKGGALVVMDQIRADGPHRFSQIWHPEQPIAAFDLQQNVIRLQAQNEGVEMHMFSTSAMILGQSKGPFPLSNYEKAEREPAPRPTIIEYQSGSVDSLTILTVIQPSAGATAPQWSVAAGKKRELRLGDLLIRCDNRQATVSFGKTPDTTWTIGLPSQK</sequence>
<gene>
    <name evidence="7" type="ORF">FTW19_13080</name>
</gene>
<keyword evidence="8" id="KW-1185">Reference proteome</keyword>
<keyword evidence="4" id="KW-0456">Lyase</keyword>
<comment type="subcellular location">
    <subcellularLocation>
        <location evidence="1">Periplasm</location>
    </subcellularLocation>
</comment>
<name>A0A5B9E9K4_9BACT</name>
<evidence type="ECO:0000259" key="6">
    <source>
        <dbReference type="Pfam" id="PF07940"/>
    </source>
</evidence>
<organism evidence="7 8">
    <name type="scientific">Terriglobus albidus</name>
    <dbReference type="NCBI Taxonomy" id="1592106"/>
    <lineage>
        <taxon>Bacteria</taxon>
        <taxon>Pseudomonadati</taxon>
        <taxon>Acidobacteriota</taxon>
        <taxon>Terriglobia</taxon>
        <taxon>Terriglobales</taxon>
        <taxon>Acidobacteriaceae</taxon>
        <taxon>Terriglobus</taxon>
    </lineage>
</organism>
<dbReference type="KEGG" id="talb:FTW19_13080"/>
<keyword evidence="3" id="KW-0574">Periplasm</keyword>